<organism evidence="1 2">
    <name type="scientific">Pseudocercospora fuligena</name>
    <dbReference type="NCBI Taxonomy" id="685502"/>
    <lineage>
        <taxon>Eukaryota</taxon>
        <taxon>Fungi</taxon>
        <taxon>Dikarya</taxon>
        <taxon>Ascomycota</taxon>
        <taxon>Pezizomycotina</taxon>
        <taxon>Dothideomycetes</taxon>
        <taxon>Dothideomycetidae</taxon>
        <taxon>Mycosphaerellales</taxon>
        <taxon>Mycosphaerellaceae</taxon>
        <taxon>Pseudocercospora</taxon>
    </lineage>
</organism>
<dbReference type="Proteomes" id="UP000660729">
    <property type="component" value="Unassembled WGS sequence"/>
</dbReference>
<proteinExistence type="predicted"/>
<protein>
    <submittedName>
        <fullName evidence="1">Uncharacterized protein</fullName>
    </submittedName>
</protein>
<gene>
    <name evidence="1" type="ORF">HII31_00509</name>
</gene>
<sequence length="205" mass="23414">MATERTGFLDLSAELRNRIYDLALHSCKPGPLRLIAPTYGTKKCISRFTSSRIFAVDSQGLSPNILATCKQINAEATPVLYGANLIFCAWYQRFWLQYIGNSVQFLRHIETDLKGVGSLPETPKLKALLTVTVRLDYGYFLVEGLRVLIPLVSTMRANRKRERLEFGLRDMFLFIWGLSRADKKREDRLFKSLEDVLLCGRLASF</sequence>
<dbReference type="AlphaFoldDB" id="A0A8H6RVI3"/>
<evidence type="ECO:0000313" key="2">
    <source>
        <dbReference type="Proteomes" id="UP000660729"/>
    </source>
</evidence>
<comment type="caution">
    <text evidence="1">The sequence shown here is derived from an EMBL/GenBank/DDBJ whole genome shotgun (WGS) entry which is preliminary data.</text>
</comment>
<keyword evidence="2" id="KW-1185">Reference proteome</keyword>
<reference evidence="1" key="1">
    <citation type="submission" date="2020-04" db="EMBL/GenBank/DDBJ databases">
        <title>Draft genome resource of the tomato pathogen Pseudocercospora fuligena.</title>
        <authorList>
            <person name="Zaccaron A."/>
        </authorList>
    </citation>
    <scope>NUCLEOTIDE SEQUENCE</scope>
    <source>
        <strain evidence="1">PF001</strain>
    </source>
</reference>
<name>A0A8H6RVI3_9PEZI</name>
<dbReference type="OrthoDB" id="3650777at2759"/>
<accession>A0A8H6RVI3</accession>
<dbReference type="EMBL" id="JABCIY010000003">
    <property type="protein sequence ID" value="KAF7198153.1"/>
    <property type="molecule type" value="Genomic_DNA"/>
</dbReference>
<evidence type="ECO:0000313" key="1">
    <source>
        <dbReference type="EMBL" id="KAF7198153.1"/>
    </source>
</evidence>